<reference evidence="1 4" key="2">
    <citation type="journal article" date="2019" name="bioRxiv">
        <title>Genomics, evolutionary history and diagnostics of the Alternaria alternata species group including apple and Asian pear pathotypes.</title>
        <authorList>
            <person name="Armitage A.D."/>
            <person name="Cockerton H.M."/>
            <person name="Sreenivasaprasad S."/>
            <person name="Woodhall J.W."/>
            <person name="Lane C.R."/>
            <person name="Harrison R.J."/>
            <person name="Clarkson J.P."/>
        </authorList>
    </citation>
    <scope>NUCLEOTIDE SEQUENCE [LARGE SCALE GENOMIC DNA]</scope>
    <source>
        <strain evidence="4">FERA 1082</strain>
        <strain evidence="1">FERA 1164</strain>
        <strain evidence="3">FERA 635</strain>
    </source>
</reference>
<accession>A0A4Q4MB39</accession>
<evidence type="ECO:0000313" key="5">
    <source>
        <dbReference type="Proteomes" id="UP000293195"/>
    </source>
</evidence>
<reference evidence="2" key="3">
    <citation type="journal article" date="2019" name="J. ISSAAS">
        <title>Genomics, evolutionary history and diagnostics of the Alternaria alternata species group including apple and Asian pear pathotypes.</title>
        <authorList>
            <person name="Armitage A.D."/>
            <person name="Cockerton H.M."/>
            <person name="Sreenivasaprasad S."/>
            <person name="Woodhall J."/>
            <person name="Lane C."/>
            <person name="Harrison R.J."/>
            <person name="Clarkson J.P."/>
        </authorList>
    </citation>
    <scope>NUCLEOTIDE SEQUENCE</scope>
    <source>
        <strain evidence="2">FERA 1082</strain>
    </source>
</reference>
<dbReference type="OrthoDB" id="3669612at2759"/>
<gene>
    <name evidence="2" type="ORF">AA0114_g8762</name>
    <name evidence="1" type="ORF">AA0115_g6484</name>
    <name evidence="3" type="ORF">AA0119_g11026</name>
</gene>
<sequence length="46" mass="5331">MAQRFERRFGIFSDDMSKTTDNGQTHAIMTTAKESFSKRIFIRGES</sequence>
<evidence type="ECO:0000313" key="2">
    <source>
        <dbReference type="EMBL" id="RYN45844.1"/>
    </source>
</evidence>
<reference evidence="1" key="1">
    <citation type="submission" date="2017-10" db="EMBL/GenBank/DDBJ databases">
        <authorList>
            <person name="Armitage A.D."/>
            <person name="Barbara D.J."/>
            <person name="Woodhall J.W."/>
            <person name="Sreenivasaprasad S."/>
            <person name="Lane C.R."/>
            <person name="Clarkson J.P."/>
            <person name="Harrison R.J."/>
        </authorList>
    </citation>
    <scope>NUCLEOTIDE SEQUENCE</scope>
    <source>
        <strain evidence="1">FERA 1164</strain>
        <strain evidence="3">FERA 635</strain>
    </source>
</reference>
<dbReference type="Proteomes" id="UP000292340">
    <property type="component" value="Unassembled WGS sequence"/>
</dbReference>
<dbReference type="Proteomes" id="UP000293195">
    <property type="component" value="Unassembled WGS sequence"/>
</dbReference>
<keyword evidence="5" id="KW-1185">Reference proteome</keyword>
<evidence type="ECO:0000313" key="4">
    <source>
        <dbReference type="Proteomes" id="UP000292402"/>
    </source>
</evidence>
<dbReference type="EMBL" id="PDXF01000077">
    <property type="protein sequence ID" value="RYN90299.1"/>
    <property type="molecule type" value="Genomic_DNA"/>
</dbReference>
<protein>
    <submittedName>
        <fullName evidence="2">Uncharacterized protein</fullName>
    </submittedName>
</protein>
<dbReference type="EMBL" id="PDXB01000014">
    <property type="protein sequence ID" value="RYN27731.1"/>
    <property type="molecule type" value="Genomic_DNA"/>
</dbReference>
<evidence type="ECO:0000313" key="3">
    <source>
        <dbReference type="EMBL" id="RYN90299.1"/>
    </source>
</evidence>
<name>A0A4Q4MB39_9PLEO</name>
<evidence type="ECO:0000313" key="1">
    <source>
        <dbReference type="EMBL" id="RYN27731.1"/>
    </source>
</evidence>
<comment type="caution">
    <text evidence="2">The sequence shown here is derived from an EMBL/GenBank/DDBJ whole genome shotgun (WGS) entry which is preliminary data.</text>
</comment>
<organism evidence="2 4">
    <name type="scientific">Alternaria tenuissima</name>
    <dbReference type="NCBI Taxonomy" id="119927"/>
    <lineage>
        <taxon>Eukaryota</taxon>
        <taxon>Fungi</taxon>
        <taxon>Dikarya</taxon>
        <taxon>Ascomycota</taxon>
        <taxon>Pezizomycotina</taxon>
        <taxon>Dothideomycetes</taxon>
        <taxon>Pleosporomycetidae</taxon>
        <taxon>Pleosporales</taxon>
        <taxon>Pleosporineae</taxon>
        <taxon>Pleosporaceae</taxon>
        <taxon>Alternaria</taxon>
        <taxon>Alternaria sect. Alternaria</taxon>
        <taxon>Alternaria alternata complex</taxon>
    </lineage>
</organism>
<dbReference type="Proteomes" id="UP000292402">
    <property type="component" value="Unassembled WGS sequence"/>
</dbReference>
<proteinExistence type="predicted"/>
<dbReference type="AlphaFoldDB" id="A0A4Q4MB39"/>
<dbReference type="EMBL" id="PDXA01000032">
    <property type="protein sequence ID" value="RYN45844.1"/>
    <property type="molecule type" value="Genomic_DNA"/>
</dbReference>